<evidence type="ECO:0008006" key="3">
    <source>
        <dbReference type="Google" id="ProtNLM"/>
    </source>
</evidence>
<protein>
    <recommendedName>
        <fullName evidence="3">Phage gp6-like head-tail connector protein</fullName>
    </recommendedName>
</protein>
<dbReference type="AlphaFoldDB" id="A0A3E0W3Z6"/>
<reference evidence="1 2" key="1">
    <citation type="submission" date="2017-04" db="EMBL/GenBank/DDBJ databases">
        <title>Comparative genome analysis of Subtercola boreus.</title>
        <authorList>
            <person name="Cho Y.-J."/>
            <person name="Cho A."/>
            <person name="Kim O.-S."/>
            <person name="Lee J.-I."/>
        </authorList>
    </citation>
    <scope>NUCLEOTIDE SEQUENCE [LARGE SCALE GENOMIC DNA]</scope>
    <source>
        <strain evidence="1 2">P27479</strain>
    </source>
</reference>
<dbReference type="OrthoDB" id="5108975at2"/>
<accession>A0A3E0W3Z6</accession>
<proteinExistence type="predicted"/>
<evidence type="ECO:0000313" key="2">
    <source>
        <dbReference type="Proteomes" id="UP000256541"/>
    </source>
</evidence>
<dbReference type="EMBL" id="NBXB01000017">
    <property type="protein sequence ID" value="RFA15837.1"/>
    <property type="molecule type" value="Genomic_DNA"/>
</dbReference>
<name>A0A3E0W3Z6_9MICO</name>
<evidence type="ECO:0000313" key="1">
    <source>
        <dbReference type="EMBL" id="RFA15837.1"/>
    </source>
</evidence>
<organism evidence="1 2">
    <name type="scientific">Subtercola boreus</name>
    <dbReference type="NCBI Taxonomy" id="120213"/>
    <lineage>
        <taxon>Bacteria</taxon>
        <taxon>Bacillati</taxon>
        <taxon>Actinomycetota</taxon>
        <taxon>Actinomycetes</taxon>
        <taxon>Micrococcales</taxon>
        <taxon>Microbacteriaceae</taxon>
        <taxon>Subtercola</taxon>
    </lineage>
</organism>
<sequence length="187" mass="20243">MVDAFATAVELGTRLNRTFSSDETAWVTSLLKDASTYLREDIIGAQVFPQATVTFTVWPEPEGIVLPQQPVQAVVSVSRDGSDVDYVYRDGRVLIASPLPVDITFTYGYAEAPEGLKRWTMVLVSQTLISLELNLGLTVGGLSSVALDDFKASFADAGDSTGITLSDRNIELIRSQYGTGVWVTGSR</sequence>
<gene>
    <name evidence="1" type="ORF">B7R22_05365</name>
</gene>
<dbReference type="Proteomes" id="UP000256541">
    <property type="component" value="Unassembled WGS sequence"/>
</dbReference>
<dbReference type="RefSeq" id="WP_116410775.1">
    <property type="nucleotide sequence ID" value="NZ_NBXB01000017.1"/>
</dbReference>
<comment type="caution">
    <text evidence="1">The sequence shown here is derived from an EMBL/GenBank/DDBJ whole genome shotgun (WGS) entry which is preliminary data.</text>
</comment>